<feature type="non-terminal residue" evidence="1">
    <location>
        <position position="49"/>
    </location>
</feature>
<dbReference type="Gene3D" id="3.40.50.620">
    <property type="entry name" value="HUPs"/>
    <property type="match status" value="1"/>
</dbReference>
<accession>A0A381TUY3</accession>
<organism evidence="1">
    <name type="scientific">marine metagenome</name>
    <dbReference type="NCBI Taxonomy" id="408172"/>
    <lineage>
        <taxon>unclassified sequences</taxon>
        <taxon>metagenomes</taxon>
        <taxon>ecological metagenomes</taxon>
    </lineage>
</organism>
<protein>
    <recommendedName>
        <fullName evidence="2">Electron transfer flavoprotein alpha/beta-subunit N-terminal domain-containing protein</fullName>
    </recommendedName>
</protein>
<name>A0A381TUY3_9ZZZZ</name>
<dbReference type="EMBL" id="UINC01005059">
    <property type="protein sequence ID" value="SVA18777.1"/>
    <property type="molecule type" value="Genomic_DNA"/>
</dbReference>
<dbReference type="SUPFAM" id="SSF52402">
    <property type="entry name" value="Adenine nucleotide alpha hydrolases-like"/>
    <property type="match status" value="1"/>
</dbReference>
<reference evidence="1" key="1">
    <citation type="submission" date="2018-05" db="EMBL/GenBank/DDBJ databases">
        <authorList>
            <person name="Lanie J.A."/>
            <person name="Ng W.-L."/>
            <person name="Kazmierczak K.M."/>
            <person name="Andrzejewski T.M."/>
            <person name="Davidsen T.M."/>
            <person name="Wayne K.J."/>
            <person name="Tettelin H."/>
            <person name="Glass J.I."/>
            <person name="Rusch D."/>
            <person name="Podicherti R."/>
            <person name="Tsui H.-C.T."/>
            <person name="Winkler M.E."/>
        </authorList>
    </citation>
    <scope>NUCLEOTIDE SEQUENCE</scope>
</reference>
<evidence type="ECO:0008006" key="2">
    <source>
        <dbReference type="Google" id="ProtNLM"/>
    </source>
</evidence>
<sequence>MTDYGPEVWSETLTQIVNETSAKIIVSCGTDRGNEVLAHVAARLEMPFL</sequence>
<dbReference type="InterPro" id="IPR014729">
    <property type="entry name" value="Rossmann-like_a/b/a_fold"/>
</dbReference>
<dbReference type="AlphaFoldDB" id="A0A381TUY3"/>
<gene>
    <name evidence="1" type="ORF">METZ01_LOCUS71631</name>
</gene>
<proteinExistence type="predicted"/>
<evidence type="ECO:0000313" key="1">
    <source>
        <dbReference type="EMBL" id="SVA18777.1"/>
    </source>
</evidence>